<sequence>MAPFFSKSAPYTLTTPRIPPRTTMSIDQGFAIRRNGSCISGIEVGCGGTANGMVGCCPSEYQCPQAYNLDCCPVGKNCTMEIIEAPRCSNSSWDLYDNGGYFCCEHGLPAYNNRSTNVCGTPASIRGLVALDLIQSGETAIPSSSIAPSTSSTSVASASDPASATTAPTQSSSTSSPQQAESSTPVGAIAGGVVGGVAGLAIIALIAWLLMRRKRRENTQNPYSTVPKAEVSGDDSFQVPHQLEDTQRAHEAGAGKVAYAHRMELPAQSAPVELPADNHTLR</sequence>
<evidence type="ECO:0000313" key="2">
    <source>
        <dbReference type="Proteomes" id="UP001153331"/>
    </source>
</evidence>
<gene>
    <name evidence="1" type="ORF">OPT61_g1159</name>
</gene>
<name>A0ACC2IR72_9PLEO</name>
<dbReference type="Proteomes" id="UP001153331">
    <property type="component" value="Unassembled WGS sequence"/>
</dbReference>
<proteinExistence type="predicted"/>
<evidence type="ECO:0000313" key="1">
    <source>
        <dbReference type="EMBL" id="KAJ8117691.1"/>
    </source>
</evidence>
<keyword evidence="2" id="KW-1185">Reference proteome</keyword>
<organism evidence="1 2">
    <name type="scientific">Boeremia exigua</name>
    <dbReference type="NCBI Taxonomy" id="749465"/>
    <lineage>
        <taxon>Eukaryota</taxon>
        <taxon>Fungi</taxon>
        <taxon>Dikarya</taxon>
        <taxon>Ascomycota</taxon>
        <taxon>Pezizomycotina</taxon>
        <taxon>Dothideomycetes</taxon>
        <taxon>Pleosporomycetidae</taxon>
        <taxon>Pleosporales</taxon>
        <taxon>Pleosporineae</taxon>
        <taxon>Didymellaceae</taxon>
        <taxon>Boeremia</taxon>
    </lineage>
</organism>
<comment type="caution">
    <text evidence="1">The sequence shown here is derived from an EMBL/GenBank/DDBJ whole genome shotgun (WGS) entry which is preliminary data.</text>
</comment>
<accession>A0ACC2IR72</accession>
<reference evidence="1" key="1">
    <citation type="submission" date="2022-11" db="EMBL/GenBank/DDBJ databases">
        <title>Genome Sequence of Boeremia exigua.</title>
        <authorList>
            <person name="Buettner E."/>
        </authorList>
    </citation>
    <scope>NUCLEOTIDE SEQUENCE</scope>
    <source>
        <strain evidence="1">CU02</strain>
    </source>
</reference>
<protein>
    <submittedName>
        <fullName evidence="1">Uncharacterized protein</fullName>
    </submittedName>
</protein>
<dbReference type="EMBL" id="JAPHNI010000044">
    <property type="protein sequence ID" value="KAJ8117691.1"/>
    <property type="molecule type" value="Genomic_DNA"/>
</dbReference>